<dbReference type="PANTHER" id="PTHR35936">
    <property type="entry name" value="MEMBRANE-BOUND LYTIC MUREIN TRANSGLYCOSYLASE F"/>
    <property type="match status" value="1"/>
</dbReference>
<evidence type="ECO:0000259" key="3">
    <source>
        <dbReference type="SMART" id="SM00062"/>
    </source>
</evidence>
<dbReference type="SUPFAM" id="SSF53850">
    <property type="entry name" value="Periplasmic binding protein-like II"/>
    <property type="match status" value="1"/>
</dbReference>
<comment type="caution">
    <text evidence="4">The sequence shown here is derived from an EMBL/GenBank/DDBJ whole genome shotgun (WGS) entry which is preliminary data.</text>
</comment>
<dbReference type="CDD" id="cd01004">
    <property type="entry name" value="PBP2_MidA_like"/>
    <property type="match status" value="1"/>
</dbReference>
<dbReference type="PROSITE" id="PS51257">
    <property type="entry name" value="PROKAR_LIPOPROTEIN"/>
    <property type="match status" value="1"/>
</dbReference>
<sequence>MARRLPLRSRGAAALALCALGLSLLGACGSSDGSKDAAASNKAPLYSALPKDVQKAGAINVGSSVDYPPFEYYAADGKTLQGFETELAALLEKQLGVTFKWNNASFDTLFSALRANRYDVVYGATNDTAEREKTFDFVYYLQSSQGFVVGKGNPQGIKVLDDICGKSIAAVRGGVQAQFLDKQAAECDKAGKGKLDILTFAGNADEQLAVKQGRAAALLENYPTAATFAKESNGELELVPNLQVEKRFYGMVINKDNTQLRDTLAKAWQAIIDDGSYGKVLDKWGLSEIGVKKAGVNAVQTGANAG</sequence>
<dbReference type="RefSeq" id="WP_167926280.1">
    <property type="nucleotide sequence ID" value="NZ_JAATVY010000011.1"/>
</dbReference>
<name>A0ABX0Y1R4_9ACTN</name>
<keyword evidence="5" id="KW-1185">Reference proteome</keyword>
<proteinExistence type="predicted"/>
<evidence type="ECO:0000313" key="4">
    <source>
        <dbReference type="EMBL" id="NJC71375.1"/>
    </source>
</evidence>
<dbReference type="EMBL" id="JAATVY010000011">
    <property type="protein sequence ID" value="NJC71375.1"/>
    <property type="molecule type" value="Genomic_DNA"/>
</dbReference>
<dbReference type="InterPro" id="IPR001638">
    <property type="entry name" value="Solute-binding_3/MltF_N"/>
</dbReference>
<dbReference type="Pfam" id="PF00497">
    <property type="entry name" value="SBP_bac_3"/>
    <property type="match status" value="1"/>
</dbReference>
<gene>
    <name evidence="4" type="ORF">HC031_16865</name>
</gene>
<accession>A0ABX0Y1R4</accession>
<protein>
    <submittedName>
        <fullName evidence="4">ABC transporter substrate-binding protein</fullName>
    </submittedName>
</protein>
<dbReference type="SMART" id="SM00062">
    <property type="entry name" value="PBPb"/>
    <property type="match status" value="1"/>
</dbReference>
<feature type="signal peptide" evidence="2">
    <location>
        <begin position="1"/>
        <end position="27"/>
    </location>
</feature>
<dbReference type="Gene3D" id="3.40.190.10">
    <property type="entry name" value="Periplasmic binding protein-like II"/>
    <property type="match status" value="2"/>
</dbReference>
<evidence type="ECO:0000313" key="5">
    <source>
        <dbReference type="Proteomes" id="UP000722989"/>
    </source>
</evidence>
<reference evidence="4 5" key="1">
    <citation type="submission" date="2020-03" db="EMBL/GenBank/DDBJ databases">
        <title>WGS of the type strain of Planosporangium spp.</title>
        <authorList>
            <person name="Thawai C."/>
        </authorList>
    </citation>
    <scope>NUCLEOTIDE SEQUENCE [LARGE SCALE GENOMIC DNA]</scope>
    <source>
        <strain evidence="4 5">TBRC 5610</strain>
    </source>
</reference>
<keyword evidence="1 2" id="KW-0732">Signal</keyword>
<evidence type="ECO:0000256" key="2">
    <source>
        <dbReference type="SAM" id="SignalP"/>
    </source>
</evidence>
<feature type="chain" id="PRO_5047465267" evidence="2">
    <location>
        <begin position="28"/>
        <end position="306"/>
    </location>
</feature>
<dbReference type="PANTHER" id="PTHR35936:SF17">
    <property type="entry name" value="ARGININE-BINDING EXTRACELLULAR PROTEIN ARTP"/>
    <property type="match status" value="1"/>
</dbReference>
<dbReference type="Proteomes" id="UP000722989">
    <property type="component" value="Unassembled WGS sequence"/>
</dbReference>
<organism evidence="4 5">
    <name type="scientific">Planosporangium thailandense</name>
    <dbReference type="NCBI Taxonomy" id="765197"/>
    <lineage>
        <taxon>Bacteria</taxon>
        <taxon>Bacillati</taxon>
        <taxon>Actinomycetota</taxon>
        <taxon>Actinomycetes</taxon>
        <taxon>Micromonosporales</taxon>
        <taxon>Micromonosporaceae</taxon>
        <taxon>Planosporangium</taxon>
    </lineage>
</organism>
<feature type="domain" description="Solute-binding protein family 3/N-terminal" evidence="3">
    <location>
        <begin position="58"/>
        <end position="288"/>
    </location>
</feature>
<evidence type="ECO:0000256" key="1">
    <source>
        <dbReference type="ARBA" id="ARBA00022729"/>
    </source>
</evidence>